<dbReference type="InterPro" id="IPR039421">
    <property type="entry name" value="Type_1_exporter"/>
</dbReference>
<dbReference type="Proteomes" id="UP000027602">
    <property type="component" value="Chromosome"/>
</dbReference>
<dbReference type="PANTHER" id="PTHR43394:SF1">
    <property type="entry name" value="ATP-BINDING CASSETTE SUB-FAMILY B MEMBER 10, MITOCHONDRIAL"/>
    <property type="match status" value="1"/>
</dbReference>
<evidence type="ECO:0000256" key="4">
    <source>
        <dbReference type="ARBA" id="ARBA00022741"/>
    </source>
</evidence>
<feature type="transmembrane region" description="Helical" evidence="8">
    <location>
        <begin position="165"/>
        <end position="184"/>
    </location>
</feature>
<dbReference type="PROSITE" id="PS50893">
    <property type="entry name" value="ABC_TRANSPORTER_2"/>
    <property type="match status" value="1"/>
</dbReference>
<dbReference type="InterPro" id="IPR003593">
    <property type="entry name" value="AAA+_ATPase"/>
</dbReference>
<dbReference type="Gene3D" id="1.20.1560.10">
    <property type="entry name" value="ABC transporter type 1, transmembrane domain"/>
    <property type="match status" value="1"/>
</dbReference>
<dbReference type="GO" id="GO:0015421">
    <property type="term" value="F:ABC-type oligopeptide transporter activity"/>
    <property type="evidence" value="ECO:0007669"/>
    <property type="project" value="TreeGrafter"/>
</dbReference>
<proteinExistence type="inferred from homology"/>
<reference evidence="11 12" key="1">
    <citation type="journal article" date="2015" name="BMC Genomics">
        <title>Transcriptome analysis of thermophilic methylotrophic Bacillus methanolicus MGA3 using RNA-sequencing provides detailed insights into its previously uncharted transcriptional landscape.</title>
        <authorList>
            <person name="Irla M."/>
            <person name="Neshat A."/>
            <person name="Brautaset T."/>
            <person name="Ruckert C."/>
            <person name="Kalinowski J."/>
            <person name="Wendisch V.F."/>
        </authorList>
    </citation>
    <scope>NUCLEOTIDE SEQUENCE [LARGE SCALE GENOMIC DNA]</scope>
    <source>
        <strain evidence="12">MGA3 / ATCC 53907</strain>
    </source>
</reference>
<evidence type="ECO:0000256" key="3">
    <source>
        <dbReference type="ARBA" id="ARBA00022692"/>
    </source>
</evidence>
<dbReference type="CDD" id="cd03251">
    <property type="entry name" value="ABCC_MsbA"/>
    <property type="match status" value="1"/>
</dbReference>
<dbReference type="InterPro" id="IPR027417">
    <property type="entry name" value="P-loop_NTPase"/>
</dbReference>
<dbReference type="STRING" id="796606.BMMGA3_03465"/>
<dbReference type="OrthoDB" id="9770415at2"/>
<dbReference type="InterPro" id="IPR003439">
    <property type="entry name" value="ABC_transporter-like_ATP-bd"/>
</dbReference>
<dbReference type="PANTHER" id="PTHR43394">
    <property type="entry name" value="ATP-DEPENDENT PERMEASE MDL1, MITOCHONDRIAL"/>
    <property type="match status" value="1"/>
</dbReference>
<protein>
    <submittedName>
        <fullName evidence="11">Multidrug export ATP-binding/permease protein YgaD</fullName>
        <ecNumber evidence="11">3.6.3.-</ecNumber>
    </submittedName>
</protein>
<evidence type="ECO:0000256" key="6">
    <source>
        <dbReference type="ARBA" id="ARBA00022989"/>
    </source>
</evidence>
<keyword evidence="4" id="KW-0547">Nucleotide-binding</keyword>
<dbReference type="KEGG" id="bmet:BMMGA3_03465"/>
<feature type="transmembrane region" description="Helical" evidence="8">
    <location>
        <begin position="21"/>
        <end position="41"/>
    </location>
</feature>
<dbReference type="HOGENOM" id="CLU_000604_84_3_9"/>
<dbReference type="GO" id="GO:0016887">
    <property type="term" value="F:ATP hydrolysis activity"/>
    <property type="evidence" value="ECO:0007669"/>
    <property type="project" value="InterPro"/>
</dbReference>
<comment type="subcellular location">
    <subcellularLocation>
        <location evidence="1">Cell membrane</location>
        <topology evidence="1">Multi-pass membrane protein</topology>
    </subcellularLocation>
</comment>
<dbReference type="PROSITE" id="PS50929">
    <property type="entry name" value="ABC_TM1F"/>
    <property type="match status" value="1"/>
</dbReference>
<dbReference type="eggNOG" id="COG1132">
    <property type="taxonomic scope" value="Bacteria"/>
</dbReference>
<keyword evidence="5 11" id="KW-0067">ATP-binding</keyword>
<name>I3E2M3_BACMM</name>
<feature type="transmembrane region" description="Helical" evidence="8">
    <location>
        <begin position="135"/>
        <end position="159"/>
    </location>
</feature>
<dbReference type="PROSITE" id="PS00211">
    <property type="entry name" value="ABC_TRANSPORTER_1"/>
    <property type="match status" value="1"/>
</dbReference>
<gene>
    <name evidence="11" type="primary">ygaD</name>
    <name evidence="11" type="ORF">BMMGA3_03465</name>
</gene>
<dbReference type="FunFam" id="3.40.50.300:FF:000218">
    <property type="entry name" value="Multidrug ABC transporter ATP-binding protein"/>
    <property type="match status" value="1"/>
</dbReference>
<evidence type="ECO:0000256" key="2">
    <source>
        <dbReference type="ARBA" id="ARBA00005417"/>
    </source>
</evidence>
<dbReference type="GO" id="GO:0005886">
    <property type="term" value="C:plasma membrane"/>
    <property type="evidence" value="ECO:0007669"/>
    <property type="project" value="UniProtKB-SubCell"/>
</dbReference>
<keyword evidence="11" id="KW-0378">Hydrolase</keyword>
<keyword evidence="7 8" id="KW-0472">Membrane</keyword>
<keyword evidence="6 8" id="KW-1133">Transmembrane helix</keyword>
<dbReference type="InterPro" id="IPR011527">
    <property type="entry name" value="ABC1_TM_dom"/>
</dbReference>
<evidence type="ECO:0000256" key="7">
    <source>
        <dbReference type="ARBA" id="ARBA00023136"/>
    </source>
</evidence>
<dbReference type="InterPro" id="IPR036640">
    <property type="entry name" value="ABC1_TM_sf"/>
</dbReference>
<evidence type="ECO:0000259" key="9">
    <source>
        <dbReference type="PROSITE" id="PS50893"/>
    </source>
</evidence>
<accession>I3E2M3</accession>
<feature type="domain" description="ABC transmembrane type-1" evidence="10">
    <location>
        <begin position="19"/>
        <end position="308"/>
    </location>
</feature>
<evidence type="ECO:0000256" key="1">
    <source>
        <dbReference type="ARBA" id="ARBA00004651"/>
    </source>
</evidence>
<dbReference type="SMART" id="SM00382">
    <property type="entry name" value="AAA"/>
    <property type="match status" value="1"/>
</dbReference>
<comment type="similarity">
    <text evidence="2">Belongs to the ABC transporter superfamily.</text>
</comment>
<dbReference type="EC" id="3.6.3.-" evidence="11"/>
<dbReference type="EMBL" id="CP007739">
    <property type="protein sequence ID" value="AIE59153.1"/>
    <property type="molecule type" value="Genomic_DNA"/>
</dbReference>
<evidence type="ECO:0000313" key="11">
    <source>
        <dbReference type="EMBL" id="AIE59153.1"/>
    </source>
</evidence>
<dbReference type="Pfam" id="PF00664">
    <property type="entry name" value="ABC_membrane"/>
    <property type="match status" value="1"/>
</dbReference>
<dbReference type="SUPFAM" id="SSF90123">
    <property type="entry name" value="ABC transporter transmembrane region"/>
    <property type="match status" value="1"/>
</dbReference>
<evidence type="ECO:0000313" key="12">
    <source>
        <dbReference type="Proteomes" id="UP000027602"/>
    </source>
</evidence>
<dbReference type="Pfam" id="PF00005">
    <property type="entry name" value="ABC_tran"/>
    <property type="match status" value="1"/>
</dbReference>
<dbReference type="Gene3D" id="3.40.50.300">
    <property type="entry name" value="P-loop containing nucleotide triphosphate hydrolases"/>
    <property type="match status" value="1"/>
</dbReference>
<keyword evidence="12" id="KW-1185">Reference proteome</keyword>
<dbReference type="InterPro" id="IPR017871">
    <property type="entry name" value="ABC_transporter-like_CS"/>
</dbReference>
<keyword evidence="3 8" id="KW-0812">Transmembrane</keyword>
<sequence length="582" mass="66305">MDSIRRYLHFVKPYRLQIIGTIIIGVIKFAIPLLIPLIIKYVVDDIVSNDVLTKEDKINKLYWIMSLMLIVFVVLRPPIEYYRQYFAQWTANKILYDIRDRLFTHLQKLSFKYYANTRAGEVISRVINDVEQTKTFVISGLMNLWLDTATIVISIAIMFTMDVSLTIVSLILLPFYAFSVNYFFGNLRKLTRVRSQALAEVQSYLHERVQGMAVIKSFAIEDFEQTQFDKQNRHFLAKALNHTRWNAKAFAVVNTITDIAPLIVIGYSGYQVIQENLSLGTMVAFIAYIDRLYNPLRRLVNSSTSLTQSFASMDRVFELMDEKYDIEDSPGAIECKEVHGDITFENISFSYSSEEETVLRNINLEVKKGETVAFVGMSGGGKSSLVSLIPRFYDVTSGRILLDGKDIRTFKVRSLRDKIGMVLQDNILFSESVKLNILLGKPDASDEEIIEAAKAANAHEFIMNLPDGYDTTIGERGVKLSGGQKQRIAIARVFLKNPPILILDEATSALDLESEHLIQEALEKLAKDRTTFIVAHRLSTITHADRIVLIENGEISEQGTHEELMKKQGGYYKLFQVQQIDH</sequence>
<feature type="domain" description="ABC transporter" evidence="9">
    <location>
        <begin position="342"/>
        <end position="577"/>
    </location>
</feature>
<dbReference type="SUPFAM" id="SSF52540">
    <property type="entry name" value="P-loop containing nucleoside triphosphate hydrolases"/>
    <property type="match status" value="1"/>
</dbReference>
<evidence type="ECO:0000256" key="5">
    <source>
        <dbReference type="ARBA" id="ARBA00022840"/>
    </source>
</evidence>
<feature type="transmembrane region" description="Helical" evidence="8">
    <location>
        <begin position="61"/>
        <end position="79"/>
    </location>
</feature>
<dbReference type="GO" id="GO:0005524">
    <property type="term" value="F:ATP binding"/>
    <property type="evidence" value="ECO:0007669"/>
    <property type="project" value="UniProtKB-KW"/>
</dbReference>
<dbReference type="AlphaFoldDB" id="I3E2M3"/>
<evidence type="ECO:0000259" key="10">
    <source>
        <dbReference type="PROSITE" id="PS50929"/>
    </source>
</evidence>
<dbReference type="CDD" id="cd18554">
    <property type="entry name" value="ABC_6TM_Sav1866_like"/>
    <property type="match status" value="1"/>
</dbReference>
<dbReference type="RefSeq" id="WP_003347769.1">
    <property type="nucleotide sequence ID" value="NZ_ADWW01000003.1"/>
</dbReference>
<evidence type="ECO:0000256" key="8">
    <source>
        <dbReference type="SAM" id="Phobius"/>
    </source>
</evidence>
<organism evidence="11 12">
    <name type="scientific">Bacillus methanolicus (strain MGA3 / ATCC 53907)</name>
    <dbReference type="NCBI Taxonomy" id="796606"/>
    <lineage>
        <taxon>Bacteria</taxon>
        <taxon>Bacillati</taxon>
        <taxon>Bacillota</taxon>
        <taxon>Bacilli</taxon>
        <taxon>Bacillales</taxon>
        <taxon>Bacillaceae</taxon>
        <taxon>Bacillus</taxon>
    </lineage>
</organism>